<dbReference type="Proteomes" id="UP000028725">
    <property type="component" value="Unassembled WGS sequence"/>
</dbReference>
<feature type="region of interest" description="Disordered" evidence="1">
    <location>
        <begin position="111"/>
        <end position="132"/>
    </location>
</feature>
<comment type="caution">
    <text evidence="3">The sequence shown here is derived from an EMBL/GenBank/DDBJ whole genome shotgun (WGS) entry which is preliminary data.</text>
</comment>
<dbReference type="InterPro" id="IPR002575">
    <property type="entry name" value="Aminoglycoside_PTrfase"/>
</dbReference>
<dbReference type="PROSITE" id="PS50011">
    <property type="entry name" value="PROTEIN_KINASE_DOM"/>
    <property type="match status" value="1"/>
</dbReference>
<feature type="domain" description="Protein kinase" evidence="2">
    <location>
        <begin position="1"/>
        <end position="132"/>
    </location>
</feature>
<keyword evidence="4" id="KW-1185">Reference proteome</keyword>
<reference evidence="3 4" key="1">
    <citation type="submission" date="2014-04" db="EMBL/GenBank/DDBJ databases">
        <title>Genome assembly of Hyalangium minutum DSM 14724.</title>
        <authorList>
            <person name="Sharma G."/>
            <person name="Subramanian S."/>
        </authorList>
    </citation>
    <scope>NUCLEOTIDE SEQUENCE [LARGE SCALE GENOMIC DNA]</scope>
    <source>
        <strain evidence="3 4">DSM 14724</strain>
    </source>
</reference>
<dbReference type="SUPFAM" id="SSF56112">
    <property type="entry name" value="Protein kinase-like (PK-like)"/>
    <property type="match status" value="1"/>
</dbReference>
<protein>
    <recommendedName>
        <fullName evidence="2">Protein kinase domain-containing protein</fullName>
    </recommendedName>
</protein>
<sequence length="132" mass="14735">MLRGKGLGVYGFVYLVERVGQESAGPFALKVARYPRDPRFEREGELLSRVRHPHVPRLHDRGEWTSPNGESFPYVVMDAIDGVTLYAWAAHQPRSLRERLRALEQVARAYPSGPGRAGRPCGVERGGSPLDP</sequence>
<dbReference type="Gene3D" id="1.10.510.10">
    <property type="entry name" value="Transferase(Phosphotransferase) domain 1"/>
    <property type="match status" value="1"/>
</dbReference>
<evidence type="ECO:0000259" key="2">
    <source>
        <dbReference type="PROSITE" id="PS50011"/>
    </source>
</evidence>
<evidence type="ECO:0000313" key="4">
    <source>
        <dbReference type="Proteomes" id="UP000028725"/>
    </source>
</evidence>
<organism evidence="3 4">
    <name type="scientific">Hyalangium minutum</name>
    <dbReference type="NCBI Taxonomy" id="394096"/>
    <lineage>
        <taxon>Bacteria</taxon>
        <taxon>Pseudomonadati</taxon>
        <taxon>Myxococcota</taxon>
        <taxon>Myxococcia</taxon>
        <taxon>Myxococcales</taxon>
        <taxon>Cystobacterineae</taxon>
        <taxon>Archangiaceae</taxon>
        <taxon>Hyalangium</taxon>
    </lineage>
</organism>
<gene>
    <name evidence="3" type="ORF">DB31_8499</name>
</gene>
<evidence type="ECO:0000313" key="3">
    <source>
        <dbReference type="EMBL" id="KFE67146.1"/>
    </source>
</evidence>
<dbReference type="AlphaFoldDB" id="A0A085WHI3"/>
<dbReference type="STRING" id="394096.DB31_8499"/>
<dbReference type="InterPro" id="IPR000719">
    <property type="entry name" value="Prot_kinase_dom"/>
</dbReference>
<dbReference type="EMBL" id="JMCB01000008">
    <property type="protein sequence ID" value="KFE67146.1"/>
    <property type="molecule type" value="Genomic_DNA"/>
</dbReference>
<accession>A0A085WHI3</accession>
<dbReference type="GO" id="GO:0004672">
    <property type="term" value="F:protein kinase activity"/>
    <property type="evidence" value="ECO:0007669"/>
    <property type="project" value="InterPro"/>
</dbReference>
<proteinExistence type="predicted"/>
<evidence type="ECO:0000256" key="1">
    <source>
        <dbReference type="SAM" id="MobiDB-lite"/>
    </source>
</evidence>
<dbReference type="InterPro" id="IPR011009">
    <property type="entry name" value="Kinase-like_dom_sf"/>
</dbReference>
<dbReference type="Pfam" id="PF01636">
    <property type="entry name" value="APH"/>
    <property type="match status" value="1"/>
</dbReference>
<dbReference type="GO" id="GO:0005524">
    <property type="term" value="F:ATP binding"/>
    <property type="evidence" value="ECO:0007669"/>
    <property type="project" value="InterPro"/>
</dbReference>
<name>A0A085WHI3_9BACT</name>